<comment type="caution">
    <text evidence="1">The sequence shown here is derived from an EMBL/GenBank/DDBJ whole genome shotgun (WGS) entry which is preliminary data.</text>
</comment>
<evidence type="ECO:0000313" key="2">
    <source>
        <dbReference type="Proteomes" id="UP001165064"/>
    </source>
</evidence>
<sequence>MQCFTIRICTKDSGFALNEISHGIVADLGILQRLSKQTQNVSLLSKLALTADEFGINEVIELGLCSRGDVKESLEDGLRYAMTFAGKIAANPHWCVSGVKECIDDINEGNLSVEQGSDKAIWKNVNHMGSKL</sequence>
<accession>A0ACB5T7L3</accession>
<reference evidence="1" key="1">
    <citation type="submission" date="2023-04" db="EMBL/GenBank/DDBJ databases">
        <title>Ambrosiozyma monospora NBRC 10751.</title>
        <authorList>
            <person name="Ichikawa N."/>
            <person name="Sato H."/>
            <person name="Tonouchi N."/>
        </authorList>
    </citation>
    <scope>NUCLEOTIDE SEQUENCE</scope>
    <source>
        <strain evidence="1">NBRC 10751</strain>
    </source>
</reference>
<dbReference type="EMBL" id="BSXS01004540">
    <property type="protein sequence ID" value="GME83150.1"/>
    <property type="molecule type" value="Genomic_DNA"/>
</dbReference>
<evidence type="ECO:0000313" key="1">
    <source>
        <dbReference type="EMBL" id="GME83150.1"/>
    </source>
</evidence>
<protein>
    <submittedName>
        <fullName evidence="1">Unnamed protein product</fullName>
    </submittedName>
</protein>
<proteinExistence type="predicted"/>
<organism evidence="1 2">
    <name type="scientific">Ambrosiozyma monospora</name>
    <name type="common">Yeast</name>
    <name type="synonym">Endomycopsis monosporus</name>
    <dbReference type="NCBI Taxonomy" id="43982"/>
    <lineage>
        <taxon>Eukaryota</taxon>
        <taxon>Fungi</taxon>
        <taxon>Dikarya</taxon>
        <taxon>Ascomycota</taxon>
        <taxon>Saccharomycotina</taxon>
        <taxon>Pichiomycetes</taxon>
        <taxon>Pichiales</taxon>
        <taxon>Pichiaceae</taxon>
        <taxon>Ambrosiozyma</taxon>
    </lineage>
</organism>
<keyword evidence="2" id="KW-1185">Reference proteome</keyword>
<gene>
    <name evidence="1" type="ORF">Amon02_000598500</name>
</gene>
<dbReference type="Proteomes" id="UP001165064">
    <property type="component" value="Unassembled WGS sequence"/>
</dbReference>
<name>A0ACB5T7L3_AMBMO</name>